<sequence>MEIYFLHTYLTFSLEMVICTKKEQLATYVKGVSDVDIGFSYNFPAIKGIQADKEFFIAMCPLRVIPKIFLFDEEEIPPEFRAQRIINKNRVPEITNYILDNRKDYVFSSLTASIDGDITFTPSSNQPGLKETGVLTISLDSRFLINDGQHRRAAIEEALRVNPELGNETISVVFFIDKGLKRAQQMFADLNRHSVNTTSSIGILYDHRDQLAITTKDIIDSNMFLKRYTDKEKVSLSKNSPKLLSLNHIFNTNLKILDIAKGDPINTDQIDFLYDFWPELIKSIDEWVQILNKDLTPKQLRANYIVGHGVFLEALGLVGHQLYTEYRKNWKTHINKLNKIDWSRTRTDLWQNRAIGKNGRVTKNNTTIKLTAIQIKKIINLPLTQSEQIAESEFMEEMT</sequence>
<protein>
    <submittedName>
        <fullName evidence="1">DNA sulfur modification protein DndB</fullName>
    </submittedName>
</protein>
<accession>A0A1I5MDF8</accession>
<dbReference type="AlphaFoldDB" id="A0A1I5MDF8"/>
<dbReference type="EMBL" id="FOXC01000005">
    <property type="protein sequence ID" value="SFP07549.1"/>
    <property type="molecule type" value="Genomic_DNA"/>
</dbReference>
<dbReference type="Proteomes" id="UP000242243">
    <property type="component" value="Unassembled WGS sequence"/>
</dbReference>
<dbReference type="NCBIfam" id="TIGR03187">
    <property type="entry name" value="DGQHR"/>
    <property type="match status" value="1"/>
</dbReference>
<evidence type="ECO:0000313" key="2">
    <source>
        <dbReference type="Proteomes" id="UP000242243"/>
    </source>
</evidence>
<gene>
    <name evidence="1" type="ORF">SAMN05421839_10537</name>
</gene>
<evidence type="ECO:0000313" key="1">
    <source>
        <dbReference type="EMBL" id="SFP07549.1"/>
    </source>
</evidence>
<name>A0A1I5MDF8_9BACI</name>
<dbReference type="InterPro" id="IPR017642">
    <property type="entry name" value="DNA_S_mod_DndB"/>
</dbReference>
<proteinExistence type="predicted"/>
<reference evidence="1 2" key="1">
    <citation type="submission" date="2016-10" db="EMBL/GenBank/DDBJ databases">
        <authorList>
            <person name="de Groot N.N."/>
        </authorList>
    </citation>
    <scope>NUCLEOTIDE SEQUENCE [LARGE SCALE GENOMIC DNA]</scope>
    <source>
        <strain evidence="1 2">DSM 17073</strain>
    </source>
</reference>
<dbReference type="Pfam" id="PF14072">
    <property type="entry name" value="DndB"/>
    <property type="match status" value="1"/>
</dbReference>
<organism evidence="1 2">
    <name type="scientific">Halolactibacillus halophilus</name>
    <dbReference type="NCBI Taxonomy" id="306540"/>
    <lineage>
        <taxon>Bacteria</taxon>
        <taxon>Bacillati</taxon>
        <taxon>Bacillota</taxon>
        <taxon>Bacilli</taxon>
        <taxon>Bacillales</taxon>
        <taxon>Bacillaceae</taxon>
        <taxon>Halolactibacillus</taxon>
    </lineage>
</organism>
<dbReference type="CDD" id="cd16412">
    <property type="entry name" value="dndB"/>
    <property type="match status" value="1"/>
</dbReference>
<dbReference type="InterPro" id="IPR017601">
    <property type="entry name" value="DGQHR-contain_dom"/>
</dbReference>
<dbReference type="STRING" id="306540.SAMN05421839_10537"/>
<dbReference type="NCBIfam" id="TIGR03233">
    <property type="entry name" value="DNA_S_dndB"/>
    <property type="match status" value="1"/>
</dbReference>